<feature type="modified residue" description="N6-(pyridoxal phosphate)lysine" evidence="14">
    <location>
        <position position="184"/>
    </location>
</feature>
<evidence type="ECO:0000256" key="9">
    <source>
        <dbReference type="ARBA" id="ARBA00022898"/>
    </source>
</evidence>
<keyword evidence="8 17" id="KW-0808">Transferase</keyword>
<dbReference type="UniPathway" id="UPA00047">
    <property type="reaction ID" value="UER00058"/>
</dbReference>
<evidence type="ECO:0000313" key="19">
    <source>
        <dbReference type="Proteomes" id="UP000230821"/>
    </source>
</evidence>
<dbReference type="EC" id="2.6.1.42" evidence="17"/>
<dbReference type="InterPro" id="IPR005786">
    <property type="entry name" value="B_amino_transII"/>
</dbReference>
<dbReference type="PANTHER" id="PTHR42825:SF2">
    <property type="entry name" value="BRANCHED-CHAIN-AMINO-ACID AMINOTRANSFERASE 3, CHLOROPLASTIC-RELATED"/>
    <property type="match status" value="1"/>
</dbReference>
<organism evidence="18 19">
    <name type="scientific">candidate division KSB3 bacterium</name>
    <dbReference type="NCBI Taxonomy" id="2044937"/>
    <lineage>
        <taxon>Bacteria</taxon>
        <taxon>candidate division KSB3</taxon>
    </lineage>
</organism>
<evidence type="ECO:0000256" key="16">
    <source>
        <dbReference type="RuleBase" id="RU004516"/>
    </source>
</evidence>
<dbReference type="InterPro" id="IPR001544">
    <property type="entry name" value="Aminotrans_IV"/>
</dbReference>
<dbReference type="FunFam" id="3.20.10.10:FF:000006">
    <property type="entry name" value="Branched-chain amino acid aminotransferase"/>
    <property type="match status" value="1"/>
</dbReference>
<keyword evidence="10 17" id="KW-0100">Branched-chain amino acid biosynthesis</keyword>
<evidence type="ECO:0000256" key="12">
    <source>
        <dbReference type="ARBA" id="ARBA00048798"/>
    </source>
</evidence>
<comment type="pathway">
    <text evidence="4">Amino-acid biosynthesis; L-leucine biosynthesis; L-leucine from 3-methyl-2-oxobutanoate: step 4/4.</text>
</comment>
<evidence type="ECO:0000256" key="11">
    <source>
        <dbReference type="ARBA" id="ARBA00048212"/>
    </source>
</evidence>
<dbReference type="GO" id="GO:0009097">
    <property type="term" value="P:isoleucine biosynthetic process"/>
    <property type="evidence" value="ECO:0007669"/>
    <property type="project" value="UniProtKB-UniPathway"/>
</dbReference>
<dbReference type="UniPathway" id="UPA00048">
    <property type="reaction ID" value="UER00073"/>
</dbReference>
<dbReference type="AlphaFoldDB" id="A0A2G6KDS5"/>
<comment type="pathway">
    <text evidence="3">Amino-acid biosynthesis; L-valine biosynthesis; L-valine from pyruvate: step 4/4.</text>
</comment>
<comment type="cofactor">
    <cofactor evidence="1 16">
        <name>pyridoxal 5'-phosphate</name>
        <dbReference type="ChEBI" id="CHEBI:597326"/>
    </cofactor>
</comment>
<reference evidence="18 19" key="1">
    <citation type="submission" date="2017-10" db="EMBL/GenBank/DDBJ databases">
        <title>Novel microbial diversity and functional potential in the marine mammal oral microbiome.</title>
        <authorList>
            <person name="Dudek N.K."/>
            <person name="Sun C.L."/>
            <person name="Burstein D."/>
            <person name="Kantor R.S."/>
            <person name="Aliaga Goltsman D.S."/>
            <person name="Bik E.M."/>
            <person name="Thomas B.C."/>
            <person name="Banfield J.F."/>
            <person name="Relman D.A."/>
        </authorList>
    </citation>
    <scope>NUCLEOTIDE SEQUENCE [LARGE SCALE GENOMIC DNA]</scope>
    <source>
        <strain evidence="18">DOLJORAL78_47_16</strain>
    </source>
</reference>
<comment type="caution">
    <text evidence="18">The sequence shown here is derived from an EMBL/GenBank/DDBJ whole genome shotgun (WGS) entry which is preliminary data.</text>
</comment>
<dbReference type="EMBL" id="PDSK01000094">
    <property type="protein sequence ID" value="PIE33823.1"/>
    <property type="molecule type" value="Genomic_DNA"/>
</dbReference>
<dbReference type="InterPro" id="IPR033939">
    <property type="entry name" value="BCAT_family"/>
</dbReference>
<evidence type="ECO:0000256" key="7">
    <source>
        <dbReference type="ARBA" id="ARBA00022605"/>
    </source>
</evidence>
<dbReference type="InterPro" id="IPR036038">
    <property type="entry name" value="Aminotransferase-like"/>
</dbReference>
<evidence type="ECO:0000256" key="5">
    <source>
        <dbReference type="ARBA" id="ARBA00009320"/>
    </source>
</evidence>
<dbReference type="PANTHER" id="PTHR42825">
    <property type="entry name" value="AMINO ACID AMINOTRANSFERASE"/>
    <property type="match status" value="1"/>
</dbReference>
<dbReference type="NCBIfam" id="TIGR01123">
    <property type="entry name" value="ilvE_II"/>
    <property type="match status" value="1"/>
</dbReference>
<comment type="pathway">
    <text evidence="2">Amino-acid biosynthesis; L-isoleucine biosynthesis; L-isoleucine from 2-oxobutanoate: step 4/4.</text>
</comment>
<evidence type="ECO:0000256" key="15">
    <source>
        <dbReference type="RuleBase" id="RU004106"/>
    </source>
</evidence>
<dbReference type="GO" id="GO:0052655">
    <property type="term" value="F:L-valine-2-oxoglutarate transaminase activity"/>
    <property type="evidence" value="ECO:0007669"/>
    <property type="project" value="RHEA"/>
</dbReference>
<name>A0A2G6KDS5_9BACT</name>
<dbReference type="InterPro" id="IPR043132">
    <property type="entry name" value="BCAT-like_C"/>
</dbReference>
<evidence type="ECO:0000256" key="2">
    <source>
        <dbReference type="ARBA" id="ARBA00004824"/>
    </source>
</evidence>
<dbReference type="FunFam" id="3.30.470.10:FF:000004">
    <property type="entry name" value="Branched-chain-amino-acid aminotransferase"/>
    <property type="match status" value="1"/>
</dbReference>
<keyword evidence="7 17" id="KW-0028">Amino-acid biosynthesis</keyword>
<evidence type="ECO:0000256" key="10">
    <source>
        <dbReference type="ARBA" id="ARBA00023304"/>
    </source>
</evidence>
<keyword evidence="6 17" id="KW-0032">Aminotransferase</keyword>
<evidence type="ECO:0000313" key="18">
    <source>
        <dbReference type="EMBL" id="PIE33823.1"/>
    </source>
</evidence>
<dbReference type="InterPro" id="IPR018300">
    <property type="entry name" value="Aminotrans_IV_CS"/>
</dbReference>
<keyword evidence="9 16" id="KW-0663">Pyridoxal phosphate</keyword>
<dbReference type="PROSITE" id="PS00770">
    <property type="entry name" value="AA_TRANSFER_CLASS_4"/>
    <property type="match status" value="1"/>
</dbReference>
<dbReference type="PIRSF" id="PIRSF006468">
    <property type="entry name" value="BCAT1"/>
    <property type="match status" value="1"/>
</dbReference>
<evidence type="ECO:0000256" key="3">
    <source>
        <dbReference type="ARBA" id="ARBA00004931"/>
    </source>
</evidence>
<dbReference type="Gene3D" id="3.30.470.10">
    <property type="match status" value="1"/>
</dbReference>
<proteinExistence type="inferred from homology"/>
<evidence type="ECO:0000256" key="13">
    <source>
        <dbReference type="ARBA" id="ARBA00049229"/>
    </source>
</evidence>
<dbReference type="GO" id="GO:0009098">
    <property type="term" value="P:L-leucine biosynthetic process"/>
    <property type="evidence" value="ECO:0007669"/>
    <property type="project" value="UniProtKB-UniPathway"/>
</dbReference>
<evidence type="ECO:0000256" key="4">
    <source>
        <dbReference type="ARBA" id="ARBA00005072"/>
    </source>
</evidence>
<dbReference type="NCBIfam" id="NF009897">
    <property type="entry name" value="PRK13357.1"/>
    <property type="match status" value="1"/>
</dbReference>
<comment type="similarity">
    <text evidence="5 15">Belongs to the class-IV pyridoxal-phosphate-dependent aminotransferase family.</text>
</comment>
<comment type="catalytic activity">
    <reaction evidence="13 17">
        <text>L-leucine + 2-oxoglutarate = 4-methyl-2-oxopentanoate + L-glutamate</text>
        <dbReference type="Rhea" id="RHEA:18321"/>
        <dbReference type="ChEBI" id="CHEBI:16810"/>
        <dbReference type="ChEBI" id="CHEBI:17865"/>
        <dbReference type="ChEBI" id="CHEBI:29985"/>
        <dbReference type="ChEBI" id="CHEBI:57427"/>
        <dbReference type="EC" id="2.6.1.42"/>
    </reaction>
</comment>
<evidence type="ECO:0000256" key="6">
    <source>
        <dbReference type="ARBA" id="ARBA00022576"/>
    </source>
</evidence>
<dbReference type="Pfam" id="PF01063">
    <property type="entry name" value="Aminotran_4"/>
    <property type="match status" value="1"/>
</dbReference>
<gene>
    <name evidence="18" type="ORF">CSA56_09940</name>
</gene>
<comment type="catalytic activity">
    <reaction evidence="12 17">
        <text>L-isoleucine + 2-oxoglutarate = (S)-3-methyl-2-oxopentanoate + L-glutamate</text>
        <dbReference type="Rhea" id="RHEA:24801"/>
        <dbReference type="ChEBI" id="CHEBI:16810"/>
        <dbReference type="ChEBI" id="CHEBI:29985"/>
        <dbReference type="ChEBI" id="CHEBI:35146"/>
        <dbReference type="ChEBI" id="CHEBI:58045"/>
        <dbReference type="EC" id="2.6.1.42"/>
    </reaction>
</comment>
<dbReference type="GO" id="GO:0009099">
    <property type="term" value="P:L-valine biosynthetic process"/>
    <property type="evidence" value="ECO:0007669"/>
    <property type="project" value="UniProtKB-UniPathway"/>
</dbReference>
<sequence length="341" mass="37801">MEKVDLDWGNIGFSYRKTECRYIAHYRDGEWGKGELDTGNTVTINEGSQVLHYGQACFEGMKAQSAKDGRIVLFRPNQNAKRMNVSASYLLMPEVPEEMFLDGCQQVVKANANWVPPYGSGASLYIRPYMVGHGENIGLRPARQYFFSIFVCPVGPYFKGGLTPIKLVTSEYDRAAPMGTGACKVGGNYAASYRPHALALEAGYTDCIYLDPKTHTYIDEVGTSNFFGITADNTFVTPKSPSILPSITKYSLMHIAKEYFGMNVEERPVSIHKLDQFVEAGACGTAAVIVPIGEITHEGKRHTFYGEGKEAGPMVKKLYDTLTRIQRAEIEAPEGWIVEVK</sequence>
<dbReference type="GO" id="GO:0052656">
    <property type="term" value="F:L-isoleucine-2-oxoglutarate transaminase activity"/>
    <property type="evidence" value="ECO:0007669"/>
    <property type="project" value="RHEA"/>
</dbReference>
<dbReference type="CDD" id="cd01557">
    <property type="entry name" value="BCAT_beta_family"/>
    <property type="match status" value="1"/>
</dbReference>
<evidence type="ECO:0000256" key="17">
    <source>
        <dbReference type="RuleBase" id="RU004517"/>
    </source>
</evidence>
<dbReference type="InterPro" id="IPR043131">
    <property type="entry name" value="BCAT-like_N"/>
</dbReference>
<comment type="catalytic activity">
    <reaction evidence="11 17">
        <text>L-valine + 2-oxoglutarate = 3-methyl-2-oxobutanoate + L-glutamate</text>
        <dbReference type="Rhea" id="RHEA:24813"/>
        <dbReference type="ChEBI" id="CHEBI:11851"/>
        <dbReference type="ChEBI" id="CHEBI:16810"/>
        <dbReference type="ChEBI" id="CHEBI:29985"/>
        <dbReference type="ChEBI" id="CHEBI:57762"/>
        <dbReference type="EC" id="2.6.1.42"/>
    </reaction>
</comment>
<dbReference type="Gene3D" id="3.20.10.10">
    <property type="entry name" value="D-amino Acid Aminotransferase, subunit A, domain 2"/>
    <property type="match status" value="1"/>
</dbReference>
<accession>A0A2G6KDS5</accession>
<evidence type="ECO:0000256" key="8">
    <source>
        <dbReference type="ARBA" id="ARBA00022679"/>
    </source>
</evidence>
<dbReference type="UniPathway" id="UPA00049">
    <property type="reaction ID" value="UER00062"/>
</dbReference>
<dbReference type="SUPFAM" id="SSF56752">
    <property type="entry name" value="D-aminoacid aminotransferase-like PLP-dependent enzymes"/>
    <property type="match status" value="1"/>
</dbReference>
<protein>
    <recommendedName>
        <fullName evidence="17">Branched-chain-amino-acid aminotransferase</fullName>
        <ecNumber evidence="17">2.6.1.42</ecNumber>
    </recommendedName>
</protein>
<evidence type="ECO:0000256" key="14">
    <source>
        <dbReference type="PIRSR" id="PIRSR006468-1"/>
    </source>
</evidence>
<dbReference type="GO" id="GO:0052654">
    <property type="term" value="F:L-leucine-2-oxoglutarate transaminase activity"/>
    <property type="evidence" value="ECO:0007669"/>
    <property type="project" value="RHEA"/>
</dbReference>
<evidence type="ECO:0000256" key="1">
    <source>
        <dbReference type="ARBA" id="ARBA00001933"/>
    </source>
</evidence>
<dbReference type="Proteomes" id="UP000230821">
    <property type="component" value="Unassembled WGS sequence"/>
</dbReference>